<evidence type="ECO:0000313" key="2">
    <source>
        <dbReference type="EMBL" id="GAB1226190.1"/>
    </source>
</evidence>
<gene>
    <name evidence="2" type="ORF">ENUP19_0278G0025</name>
</gene>
<organism evidence="2 3">
    <name type="scientific">Entamoeba nuttalli</name>
    <dbReference type="NCBI Taxonomy" id="412467"/>
    <lineage>
        <taxon>Eukaryota</taxon>
        <taxon>Amoebozoa</taxon>
        <taxon>Evosea</taxon>
        <taxon>Archamoebae</taxon>
        <taxon>Mastigamoebida</taxon>
        <taxon>Entamoebidae</taxon>
        <taxon>Entamoeba</taxon>
    </lineage>
</organism>
<evidence type="ECO:0000256" key="1">
    <source>
        <dbReference type="SAM" id="MobiDB-lite"/>
    </source>
</evidence>
<name>A0ABQ0DTL9_9EUKA</name>
<reference evidence="2 3" key="1">
    <citation type="journal article" date="2019" name="PLoS Negl. Trop. Dis.">
        <title>Whole genome sequencing of Entamoeba nuttalli reveals mammalian host-related molecular signatures and a novel octapeptide-repeat surface protein.</title>
        <authorList>
            <person name="Tanaka M."/>
            <person name="Makiuchi T."/>
            <person name="Komiyama T."/>
            <person name="Shiina T."/>
            <person name="Osaki K."/>
            <person name="Tachibana H."/>
        </authorList>
    </citation>
    <scope>NUCLEOTIDE SEQUENCE [LARGE SCALE GENOMIC DNA]</scope>
    <source>
        <strain evidence="2 3">P19-061405</strain>
    </source>
</reference>
<feature type="region of interest" description="Disordered" evidence="1">
    <location>
        <begin position="73"/>
        <end position="104"/>
    </location>
</feature>
<proteinExistence type="predicted"/>
<feature type="compositionally biased region" description="Basic and acidic residues" evidence="1">
    <location>
        <begin position="73"/>
        <end position="96"/>
    </location>
</feature>
<keyword evidence="3" id="KW-1185">Reference proteome</keyword>
<dbReference type="Proteomes" id="UP001628156">
    <property type="component" value="Unassembled WGS sequence"/>
</dbReference>
<dbReference type="EMBL" id="BAAFRS010000278">
    <property type="protein sequence ID" value="GAB1226190.1"/>
    <property type="molecule type" value="Genomic_DNA"/>
</dbReference>
<feature type="compositionally biased region" description="Basic and acidic residues" evidence="1">
    <location>
        <begin position="123"/>
        <end position="144"/>
    </location>
</feature>
<protein>
    <submittedName>
        <fullName evidence="2">Uncharacterized protein</fullName>
    </submittedName>
</protein>
<accession>A0ABQ0DTL9</accession>
<evidence type="ECO:0000313" key="3">
    <source>
        <dbReference type="Proteomes" id="UP001628156"/>
    </source>
</evidence>
<feature type="region of interest" description="Disordered" evidence="1">
    <location>
        <begin position="122"/>
        <end position="153"/>
    </location>
</feature>
<comment type="caution">
    <text evidence="2">The sequence shown here is derived from an EMBL/GenBank/DDBJ whole genome shotgun (WGS) entry which is preliminary data.</text>
</comment>
<sequence>MDNTLEPRLALHPSVVNCLTPNQRNELLEQYNSDINQLYYAFPKLQHIDIEKTYQLCGRNLNNTVTELVKLQKEKDKEDEKKQQQENKELPKEENANVRNVGNGDRIKHQLPMYIFRPLIPLPRKEDEKKQQQENKELPKEENVNVHNVGNGDRIKYQPPMYILKPLIPLPRKEEENITKTEKEDDLEKTLPPSNMEEQEVILTASQEKEISNETEQKEIKELIQTELKYDVKININGNDCIITASFDRNERFKNNFLQIVDRYNENLVKDKREIGKSISFIWKLSLEDGEYELQYFDSEHSTSINLNQIDVNPVKMIVSKQSEELIVYLSQGPIDKVSWVGLYTVDGPIGRKYVHYQDTKGMVDNIIHIPLQPNDKGLFICRAFSNNNSVGGFLSSQYFTLGDSNQIEVE</sequence>